<dbReference type="EMBL" id="CAKKNE010000001">
    <property type="protein sequence ID" value="CAH0364366.1"/>
    <property type="molecule type" value="Genomic_DNA"/>
</dbReference>
<evidence type="ECO:0000256" key="6">
    <source>
        <dbReference type="ARBA" id="ARBA00023049"/>
    </source>
</evidence>
<dbReference type="InterPro" id="IPR011765">
    <property type="entry name" value="Pept_M16_N"/>
</dbReference>
<sequence>MPSRMALRTGLWLSACTAAALELPRRPLLLGPAAATAASKVNANELPSPLVRILTNPSFVDSRDYRYVTTPSGLRIVVAGDPEARDATLALTVGAGQLREPFEGLSHLTEHLTMAASNLEQKAIDYDGVANAYTAFDRTVYVANCAPRYVGALLRSVSSAVSPTAAEKFDASTTRREARRVDAEAQSLPSGAALDLELLRDRSVGPLSKFGPGTRYTLLPPKYDKDGNGADRAASFARKLFRERYGLRDATLAVVAPVDADRLASAVVNAFPQAPQRVFPVPQPYTTDPLPDQGAPDLIVSKQQPGRADVVTLHWSIPYDKVGGFAAYKARRPDVVAAHSLAHGGPGGLASRLKRAGVALQPRPGAPAVYAGAKPVVGDADTGFALFEIRVPLARTDGWRDAVAAVLAACAALASSAPSAIQSVARDCAALADRNCRDAPRPPTAVEIAENMRSERDPRGLAAAGRRFRAPPRDVAVSTLALAALLTPQRCRATAFLQRPESQLIQLDAATLSRRIPYARVDLEDALWQRPAKKWWRPPQPCVYCDLLRRGTTKAESPGQVESVPRPRGARGPAREWRADGPARAVLYLPCWRVSSGNAFMRASARLWQLLVADAVAEPLFGASLAGCKYSMGFYKDSGVSDESVPPAGVRVALAAPAPELLPRLAADYASKVNALADPTRSSSAGRFARAKQLALRERNLDEPTRRALAAATEADARREAQKLFASAARAAPKHAESLVTGLDETASRRLVSGLFEALPELDKAELPSLEVPDGRRPAGPLTARAAWDHPVAQDACLASGVPAMAGVCGRV</sequence>
<dbReference type="GO" id="GO:0006508">
    <property type="term" value="P:proteolysis"/>
    <property type="evidence" value="ECO:0007669"/>
    <property type="project" value="UniProtKB-KW"/>
</dbReference>
<keyword evidence="5" id="KW-0862">Zinc</keyword>
<name>A0A8J2SBD9_9STRA</name>
<keyword evidence="6" id="KW-0482">Metalloprotease</keyword>
<dbReference type="AlphaFoldDB" id="A0A8J2SBD9"/>
<accession>A0A8J2SBD9</accession>
<feature type="domain" description="Peptidase M16 N-terminal" evidence="9">
    <location>
        <begin position="75"/>
        <end position="186"/>
    </location>
</feature>
<dbReference type="Gene3D" id="3.30.830.10">
    <property type="entry name" value="Metalloenzyme, LuxS/M16 peptidase-like"/>
    <property type="match status" value="2"/>
</dbReference>
<dbReference type="InterPro" id="IPR050626">
    <property type="entry name" value="Peptidase_M16"/>
</dbReference>
<proteinExistence type="inferred from homology"/>
<keyword evidence="3" id="KW-0479">Metal-binding</keyword>
<evidence type="ECO:0000256" key="3">
    <source>
        <dbReference type="ARBA" id="ARBA00022723"/>
    </source>
</evidence>
<evidence type="ECO:0000259" key="9">
    <source>
        <dbReference type="Pfam" id="PF00675"/>
    </source>
</evidence>
<evidence type="ECO:0000313" key="11">
    <source>
        <dbReference type="Proteomes" id="UP000789595"/>
    </source>
</evidence>
<evidence type="ECO:0000256" key="1">
    <source>
        <dbReference type="ARBA" id="ARBA00007261"/>
    </source>
</evidence>
<evidence type="ECO:0000313" key="10">
    <source>
        <dbReference type="EMBL" id="CAH0364366.1"/>
    </source>
</evidence>
<dbReference type="Pfam" id="PF00675">
    <property type="entry name" value="Peptidase_M16"/>
    <property type="match status" value="1"/>
</dbReference>
<gene>
    <name evidence="10" type="ORF">PECAL_1P07250</name>
</gene>
<evidence type="ECO:0000256" key="4">
    <source>
        <dbReference type="ARBA" id="ARBA00022801"/>
    </source>
</evidence>
<dbReference type="SUPFAM" id="SSF63411">
    <property type="entry name" value="LuxS/MPP-like metallohydrolase"/>
    <property type="match status" value="1"/>
</dbReference>
<evidence type="ECO:0000256" key="5">
    <source>
        <dbReference type="ARBA" id="ARBA00022833"/>
    </source>
</evidence>
<keyword evidence="8" id="KW-0732">Signal</keyword>
<keyword evidence="11" id="KW-1185">Reference proteome</keyword>
<dbReference type="PANTHER" id="PTHR43690:SF18">
    <property type="entry name" value="INSULIN-DEGRADING ENZYME-RELATED"/>
    <property type="match status" value="1"/>
</dbReference>
<evidence type="ECO:0000256" key="2">
    <source>
        <dbReference type="ARBA" id="ARBA00022670"/>
    </source>
</evidence>
<organism evidence="10 11">
    <name type="scientific">Pelagomonas calceolata</name>
    <dbReference type="NCBI Taxonomy" id="35677"/>
    <lineage>
        <taxon>Eukaryota</taxon>
        <taxon>Sar</taxon>
        <taxon>Stramenopiles</taxon>
        <taxon>Ochrophyta</taxon>
        <taxon>Pelagophyceae</taxon>
        <taxon>Pelagomonadales</taxon>
        <taxon>Pelagomonadaceae</taxon>
        <taxon>Pelagomonas</taxon>
    </lineage>
</organism>
<feature type="chain" id="PRO_5035246102" description="Peptidase M16 N-terminal domain-containing protein" evidence="8">
    <location>
        <begin position="21"/>
        <end position="812"/>
    </location>
</feature>
<feature type="region of interest" description="Disordered" evidence="7">
    <location>
        <begin position="555"/>
        <end position="576"/>
    </location>
</feature>
<protein>
    <recommendedName>
        <fullName evidence="9">Peptidase M16 N-terminal domain-containing protein</fullName>
    </recommendedName>
</protein>
<dbReference type="InterPro" id="IPR011249">
    <property type="entry name" value="Metalloenz_LuxS/M16"/>
</dbReference>
<evidence type="ECO:0000256" key="8">
    <source>
        <dbReference type="SAM" id="SignalP"/>
    </source>
</evidence>
<dbReference type="OrthoDB" id="952271at2759"/>
<dbReference type="PANTHER" id="PTHR43690">
    <property type="entry name" value="NARDILYSIN"/>
    <property type="match status" value="1"/>
</dbReference>
<dbReference type="GO" id="GO:0008237">
    <property type="term" value="F:metallopeptidase activity"/>
    <property type="evidence" value="ECO:0007669"/>
    <property type="project" value="UniProtKB-KW"/>
</dbReference>
<keyword evidence="4" id="KW-0378">Hydrolase</keyword>
<keyword evidence="2" id="KW-0645">Protease</keyword>
<reference evidence="10" key="1">
    <citation type="submission" date="2021-11" db="EMBL/GenBank/DDBJ databases">
        <authorList>
            <consortium name="Genoscope - CEA"/>
            <person name="William W."/>
        </authorList>
    </citation>
    <scope>NUCLEOTIDE SEQUENCE</scope>
</reference>
<evidence type="ECO:0000256" key="7">
    <source>
        <dbReference type="SAM" id="MobiDB-lite"/>
    </source>
</evidence>
<comment type="similarity">
    <text evidence="1">Belongs to the peptidase M16 family.</text>
</comment>
<comment type="caution">
    <text evidence="10">The sequence shown here is derived from an EMBL/GenBank/DDBJ whole genome shotgun (WGS) entry which is preliminary data.</text>
</comment>
<feature type="signal peptide" evidence="8">
    <location>
        <begin position="1"/>
        <end position="20"/>
    </location>
</feature>
<dbReference type="GO" id="GO:0046872">
    <property type="term" value="F:metal ion binding"/>
    <property type="evidence" value="ECO:0007669"/>
    <property type="project" value="UniProtKB-KW"/>
</dbReference>
<dbReference type="Proteomes" id="UP000789595">
    <property type="component" value="Unassembled WGS sequence"/>
</dbReference>